<evidence type="ECO:0000313" key="1">
    <source>
        <dbReference type="EMBL" id="HIR65901.1"/>
    </source>
</evidence>
<reference evidence="1" key="2">
    <citation type="journal article" date="2021" name="PeerJ">
        <title>Extensive microbial diversity within the chicken gut microbiome revealed by metagenomics and culture.</title>
        <authorList>
            <person name="Gilroy R."/>
            <person name="Ravi A."/>
            <person name="Getino M."/>
            <person name="Pursley I."/>
            <person name="Horton D.L."/>
            <person name="Alikhan N.F."/>
            <person name="Baker D."/>
            <person name="Gharbi K."/>
            <person name="Hall N."/>
            <person name="Watson M."/>
            <person name="Adriaenssens E.M."/>
            <person name="Foster-Nyarko E."/>
            <person name="Jarju S."/>
            <person name="Secka A."/>
            <person name="Antonio M."/>
            <person name="Oren A."/>
            <person name="Chaudhuri R.R."/>
            <person name="La Ragione R."/>
            <person name="Hildebrand F."/>
            <person name="Pallen M.J."/>
        </authorList>
    </citation>
    <scope>NUCLEOTIDE SEQUENCE</scope>
    <source>
        <strain evidence="1">CHK121-14286</strain>
    </source>
</reference>
<protein>
    <submittedName>
        <fullName evidence="1">Uncharacterized protein</fullName>
    </submittedName>
</protein>
<comment type="caution">
    <text evidence="1">The sequence shown here is derived from an EMBL/GenBank/DDBJ whole genome shotgun (WGS) entry which is preliminary data.</text>
</comment>
<gene>
    <name evidence="1" type="ORF">IAC95_03340</name>
</gene>
<reference evidence="1" key="1">
    <citation type="submission" date="2020-10" db="EMBL/GenBank/DDBJ databases">
        <authorList>
            <person name="Gilroy R."/>
        </authorList>
    </citation>
    <scope>NUCLEOTIDE SEQUENCE</scope>
    <source>
        <strain evidence="1">CHK121-14286</strain>
    </source>
</reference>
<name>A0A9D1J829_9BACT</name>
<organism evidence="1 2">
    <name type="scientific">Candidatus Fimimonas gallinarum</name>
    <dbReference type="NCBI Taxonomy" id="2840821"/>
    <lineage>
        <taxon>Bacteria</taxon>
        <taxon>Pseudomonadati</taxon>
        <taxon>Myxococcota</taxon>
        <taxon>Myxococcia</taxon>
        <taxon>Myxococcales</taxon>
        <taxon>Cystobacterineae</taxon>
        <taxon>Myxococcaceae</taxon>
        <taxon>Myxococcaceae incertae sedis</taxon>
        <taxon>Candidatus Fimimonas</taxon>
    </lineage>
</organism>
<dbReference type="Proteomes" id="UP000824200">
    <property type="component" value="Unassembled WGS sequence"/>
</dbReference>
<dbReference type="AlphaFoldDB" id="A0A9D1J829"/>
<proteinExistence type="predicted"/>
<sequence>MKQTTKKIPIVRYLCYLLAISLLFSGISFARFSGFNSGDVTSPLSRFACSFEISDMSAATFSNVDYWLTIDGEQTAMNTARSIRFTVRNNTQFENGQVDRISDVDLQSTLRLYAPAEFASNLALQIVEIDKNGFYSVSSPQYVLSEFIYNDDGTFATFDRNVDTASFTDYDARTDGVPFDEVLAVQGGFTGTAQNHNGKITAYCSQTGNKLTISSQMRLTQYSVGFLRGKYIEGTEVAESSAPLLYLDCQAEIPYYTVDLQLSDMLLNADGSATEKQFVLFLTVVKATNNSEFSMQWSDALEKVFEDPAPNSQPKTLYENGPQILGYHFDKQMPLHAFSDGQWTATGQNTTVRLQKTFDYQNGGSKITFSHVAPLLEGATAVAHPLTNFFDAHSTPLEDTLFENITNVHRLFAQCSSGLMTNHVSMADFPDNPHYDSYLNQIADVADFNMGQALSKAYPTQINVLFIQADEQGG</sequence>
<evidence type="ECO:0000313" key="2">
    <source>
        <dbReference type="Proteomes" id="UP000824200"/>
    </source>
</evidence>
<dbReference type="EMBL" id="DVHL01000028">
    <property type="protein sequence ID" value="HIR65901.1"/>
    <property type="molecule type" value="Genomic_DNA"/>
</dbReference>
<accession>A0A9D1J829</accession>